<keyword evidence="2" id="KW-1185">Reference proteome</keyword>
<dbReference type="EMBL" id="MTKS01000069">
    <property type="protein sequence ID" value="RWX51879.1"/>
    <property type="molecule type" value="Genomic_DNA"/>
</dbReference>
<reference evidence="1 2" key="1">
    <citation type="submission" date="2017-01" db="EMBL/GenBank/DDBJ databases">
        <title>The cable genome- insights into the physiology and evolution of filamentous bacteria capable of sulfide oxidation via long distance electron transfer.</title>
        <authorList>
            <person name="Schreiber L."/>
            <person name="Bjerg J.T."/>
            <person name="Boggild A."/>
            <person name="Van De Vossenberg J."/>
            <person name="Meysman F."/>
            <person name="Nielsen L.P."/>
            <person name="Schramm A."/>
            <person name="Kjeldsen K.U."/>
        </authorList>
    </citation>
    <scope>NUCLEOTIDE SEQUENCE [LARGE SCALE GENOMIC DNA]</scope>
    <source>
        <strain evidence="1">A5</strain>
    </source>
</reference>
<dbReference type="AlphaFoldDB" id="A0A444JFL1"/>
<dbReference type="InterPro" id="IPR013320">
    <property type="entry name" value="ConA-like_dom_sf"/>
</dbReference>
<sequence>MTNTLIPLLLFALSIFPDALVYANDKRMPPMAHFTFNGNAKNTGKERAEFELKNVAFNTDTLYLNGQYEFDSSEIGYRAVCKTPNFNYAAFTVALTFKAEEFTERKTNIFVGGTSHRWFEMKRGESGDLIITFNNHNLSYEVTNASLAAGKWTTVACGVDFSAHKILVYINRIKSAEFDLPKDFKLRVIGSTAEERDKNWSFTNYSNSNVFHGFVDELILYNRMLTDSELSEIPLTP</sequence>
<evidence type="ECO:0000313" key="2">
    <source>
        <dbReference type="Proteomes" id="UP000288892"/>
    </source>
</evidence>
<evidence type="ECO:0000313" key="1">
    <source>
        <dbReference type="EMBL" id="RWX51879.1"/>
    </source>
</evidence>
<keyword evidence="1" id="KW-0430">Lectin</keyword>
<accession>A0A444JFL1</accession>
<dbReference type="Pfam" id="PF13385">
    <property type="entry name" value="Laminin_G_3"/>
    <property type="match status" value="1"/>
</dbReference>
<comment type="caution">
    <text evidence="1">The sequence shown here is derived from an EMBL/GenBank/DDBJ whole genome shotgun (WGS) entry which is preliminary data.</text>
</comment>
<protein>
    <submittedName>
        <fullName evidence="1">Concanavalin A-like lectin/glucanases superfamily protein</fullName>
    </submittedName>
</protein>
<name>A0A444JFL1_9BACT</name>
<organism evidence="1 2">
    <name type="scientific">Candidatus Electrothrix marina</name>
    <dbReference type="NCBI Taxonomy" id="1859130"/>
    <lineage>
        <taxon>Bacteria</taxon>
        <taxon>Pseudomonadati</taxon>
        <taxon>Thermodesulfobacteriota</taxon>
        <taxon>Desulfobulbia</taxon>
        <taxon>Desulfobulbales</taxon>
        <taxon>Desulfobulbaceae</taxon>
        <taxon>Candidatus Electrothrix</taxon>
    </lineage>
</organism>
<gene>
    <name evidence="1" type="ORF">VU01_10697</name>
</gene>
<dbReference type="Gene3D" id="2.60.120.200">
    <property type="match status" value="1"/>
</dbReference>
<dbReference type="SUPFAM" id="SSF49899">
    <property type="entry name" value="Concanavalin A-like lectins/glucanases"/>
    <property type="match status" value="1"/>
</dbReference>
<dbReference type="GO" id="GO:0030246">
    <property type="term" value="F:carbohydrate binding"/>
    <property type="evidence" value="ECO:0007669"/>
    <property type="project" value="UniProtKB-KW"/>
</dbReference>
<proteinExistence type="predicted"/>
<dbReference type="Proteomes" id="UP000288892">
    <property type="component" value="Unassembled WGS sequence"/>
</dbReference>